<dbReference type="Proteomes" id="UP001163321">
    <property type="component" value="Chromosome 8"/>
</dbReference>
<keyword evidence="2" id="KW-1185">Reference proteome</keyword>
<protein>
    <submittedName>
        <fullName evidence="1">Uncharacterized protein</fullName>
    </submittedName>
</protein>
<dbReference type="EMBL" id="CM047587">
    <property type="protein sequence ID" value="KAI9907218.1"/>
    <property type="molecule type" value="Genomic_DNA"/>
</dbReference>
<evidence type="ECO:0000313" key="2">
    <source>
        <dbReference type="Proteomes" id="UP001163321"/>
    </source>
</evidence>
<comment type="caution">
    <text evidence="1">The sequence shown here is derived from an EMBL/GenBank/DDBJ whole genome shotgun (WGS) entry which is preliminary data.</text>
</comment>
<evidence type="ECO:0000313" key="1">
    <source>
        <dbReference type="EMBL" id="KAI9907218.1"/>
    </source>
</evidence>
<organism evidence="1 2">
    <name type="scientific">Peronosclerospora sorghi</name>
    <dbReference type="NCBI Taxonomy" id="230839"/>
    <lineage>
        <taxon>Eukaryota</taxon>
        <taxon>Sar</taxon>
        <taxon>Stramenopiles</taxon>
        <taxon>Oomycota</taxon>
        <taxon>Peronosporomycetes</taxon>
        <taxon>Peronosporales</taxon>
        <taxon>Peronosporaceae</taxon>
        <taxon>Peronosclerospora</taxon>
    </lineage>
</organism>
<reference evidence="1 2" key="1">
    <citation type="journal article" date="2022" name="bioRxiv">
        <title>The genome of the oomycete Peronosclerospora sorghi, a cosmopolitan pathogen of maize and sorghum, is inflated with dispersed pseudogenes.</title>
        <authorList>
            <person name="Fletcher K."/>
            <person name="Martin F."/>
            <person name="Isakeit T."/>
            <person name="Cavanaugh K."/>
            <person name="Magill C."/>
            <person name="Michelmore R."/>
        </authorList>
    </citation>
    <scope>NUCLEOTIDE SEQUENCE [LARGE SCALE GENOMIC DNA]</scope>
    <source>
        <strain evidence="1">P6</strain>
    </source>
</reference>
<sequence>MRCETFLVAGIALHGCVNDATVSSTTPNPVHTMVDAKHATHLPRSLRAHDPRDKDERMLPRTWLQSKATTSATDSLVTKIRAGSAPALDTSQNVDHVLSAMGLKGMREALKTQSLVEHFVETWGDRVVALALVQAKQSEEKGMLETTGMLCHQLLQSWATDTYAQVFARLDLANEGFTDPSILVLDEYIQFRNNGEPQDHMLWKTLSDGFGNDAKLAFFVGRANEARQDAREGASEANERCVWTMVQGEDHVVFTRLRLSDGLVSEFEGPNSNELKESLRIYAVPAQRFMLALDALLKLLGSEGNFAMLVLHAMNREDELKDVAALYELLLFRHLKSTSVEPKIFLKMFQNMRLSEDEKERVQALALKYWYFYAALV</sequence>
<proteinExistence type="predicted"/>
<accession>A0ACC0VNB0</accession>
<name>A0ACC0VNB0_9STRA</name>
<gene>
    <name evidence="1" type="ORF">PsorP6_016345</name>
</gene>